<dbReference type="Proteomes" id="UP001055439">
    <property type="component" value="Chromosome 9"/>
</dbReference>
<accession>A0A9E7L827</accession>
<organism evidence="1 2">
    <name type="scientific">Musa troglodytarum</name>
    <name type="common">fe'i banana</name>
    <dbReference type="NCBI Taxonomy" id="320322"/>
    <lineage>
        <taxon>Eukaryota</taxon>
        <taxon>Viridiplantae</taxon>
        <taxon>Streptophyta</taxon>
        <taxon>Embryophyta</taxon>
        <taxon>Tracheophyta</taxon>
        <taxon>Spermatophyta</taxon>
        <taxon>Magnoliopsida</taxon>
        <taxon>Liliopsida</taxon>
        <taxon>Zingiberales</taxon>
        <taxon>Musaceae</taxon>
        <taxon>Musa</taxon>
    </lineage>
</organism>
<dbReference type="EMBL" id="CP097511">
    <property type="protein sequence ID" value="URE47841.1"/>
    <property type="molecule type" value="Genomic_DNA"/>
</dbReference>
<reference evidence="1" key="1">
    <citation type="submission" date="2022-05" db="EMBL/GenBank/DDBJ databases">
        <title>The Musa troglodytarum L. genome provides insights into the mechanism of non-climacteric behaviour and enrichment of carotenoids.</title>
        <authorList>
            <person name="Wang J."/>
        </authorList>
    </citation>
    <scope>NUCLEOTIDE SEQUENCE</scope>
    <source>
        <tissue evidence="1">Leaf</tissue>
    </source>
</reference>
<proteinExistence type="predicted"/>
<dbReference type="EMBL" id="CP097511">
    <property type="protein sequence ID" value="URE47832.1"/>
    <property type="molecule type" value="Genomic_DNA"/>
</dbReference>
<evidence type="ECO:0000313" key="2">
    <source>
        <dbReference type="Proteomes" id="UP001055439"/>
    </source>
</evidence>
<gene>
    <name evidence="1" type="ORF">MUK42_33047</name>
</gene>
<keyword evidence="2" id="KW-1185">Reference proteome</keyword>
<sequence>MLANRVPAMATPDSIASMKRAKNDDVSSELLVPVAPRPIPSYQNKGVPPESLFLTKDLLQCLEHERVSFVLHQPSCQYPDLPPKLLSHLSVGPVDALVHAVHDDVNSFFRDHVNPLEDVADVIARRDVVGVVGEEFHLFDHFGEPLRYRRPPGFVGAAEQILDDVGMYSLVGDPVPRSSEVADVAGAAVEEADALGVNHVEGPAGGVLGLELLPRQPLVEVTSRGGRGLVEAHGAVVVAGEGGV</sequence>
<protein>
    <submittedName>
        <fullName evidence="1">Uncharacterized protein</fullName>
    </submittedName>
</protein>
<dbReference type="AlphaFoldDB" id="A0A9E7L827"/>
<name>A0A9E7L827_9LILI</name>
<dbReference type="EMBL" id="CP097511">
    <property type="protein sequence ID" value="URE47842.1"/>
    <property type="molecule type" value="Genomic_DNA"/>
</dbReference>
<evidence type="ECO:0000313" key="1">
    <source>
        <dbReference type="EMBL" id="URE47842.1"/>
    </source>
</evidence>